<organism evidence="2 3">
    <name type="scientific">Streptomyces mordarskii</name>
    <dbReference type="NCBI Taxonomy" id="1226758"/>
    <lineage>
        <taxon>Bacteria</taxon>
        <taxon>Bacillati</taxon>
        <taxon>Actinomycetota</taxon>
        <taxon>Actinomycetes</taxon>
        <taxon>Kitasatosporales</taxon>
        <taxon>Streptomycetaceae</taxon>
        <taxon>Streptomyces</taxon>
    </lineage>
</organism>
<protein>
    <submittedName>
        <fullName evidence="2">Uncharacterized protein</fullName>
    </submittedName>
</protein>
<sequence length="195" mass="21606">MTGTGGWQPTGTPTLRELPGLAGEDAMNLTDWHTERLADPAAAPLRVPPTRRLIDEALRDLPAPTDPPPWTHRLLPAALRNLMADLGLWNNPVPQKPSAHLEQTLAVLRRYGWCRTQNTTVIGRLCIRDAQQLLEKTGHVTPTARERAVAYMQAALAEAGVHMSFFTWNDLPDQEFSAVETLTQRAAHLARQNGE</sequence>
<dbReference type="Pfam" id="PF19698">
    <property type="entry name" value="DUF6197"/>
    <property type="match status" value="1"/>
</dbReference>
<comment type="caution">
    <text evidence="2">The sequence shown here is derived from an EMBL/GenBank/DDBJ whole genome shotgun (WGS) entry which is preliminary data.</text>
</comment>
<gene>
    <name evidence="2" type="ORF">GCM10010390_65740</name>
</gene>
<accession>A0ABN1DX06</accession>
<dbReference type="InterPro" id="IPR045677">
    <property type="entry name" value="DUF6197"/>
</dbReference>
<proteinExistence type="predicted"/>
<dbReference type="EMBL" id="BAAABZ010000071">
    <property type="protein sequence ID" value="GAA0554490.1"/>
    <property type="molecule type" value="Genomic_DNA"/>
</dbReference>
<evidence type="ECO:0000313" key="2">
    <source>
        <dbReference type="EMBL" id="GAA0554490.1"/>
    </source>
</evidence>
<feature type="region of interest" description="Disordered" evidence="1">
    <location>
        <begin position="1"/>
        <end position="20"/>
    </location>
</feature>
<keyword evidence="3" id="KW-1185">Reference proteome</keyword>
<evidence type="ECO:0000313" key="3">
    <source>
        <dbReference type="Proteomes" id="UP001501576"/>
    </source>
</evidence>
<evidence type="ECO:0000256" key="1">
    <source>
        <dbReference type="SAM" id="MobiDB-lite"/>
    </source>
</evidence>
<name>A0ABN1DX06_9ACTN</name>
<dbReference type="Proteomes" id="UP001501576">
    <property type="component" value="Unassembled WGS sequence"/>
</dbReference>
<reference evidence="2 3" key="1">
    <citation type="journal article" date="2019" name="Int. J. Syst. Evol. Microbiol.">
        <title>The Global Catalogue of Microorganisms (GCM) 10K type strain sequencing project: providing services to taxonomists for standard genome sequencing and annotation.</title>
        <authorList>
            <consortium name="The Broad Institute Genomics Platform"/>
            <consortium name="The Broad Institute Genome Sequencing Center for Infectious Disease"/>
            <person name="Wu L."/>
            <person name="Ma J."/>
        </authorList>
    </citation>
    <scope>NUCLEOTIDE SEQUENCE [LARGE SCALE GENOMIC DNA]</scope>
    <source>
        <strain evidence="2 3">JCM 5052</strain>
    </source>
</reference>